<sequence length="43" mass="5009">MPWKSNAWQRNCLVRCAKARLGIELNRNGKEMSCRAKAMQRMA</sequence>
<name>A0A8S5RU09_9CAUD</name>
<organism evidence="1">
    <name type="scientific">Ackermannviridae sp</name>
    <dbReference type="NCBI Taxonomy" id="2831612"/>
    <lineage>
        <taxon>Viruses</taxon>
        <taxon>Duplodnaviria</taxon>
        <taxon>Heunggongvirae</taxon>
        <taxon>Uroviricota</taxon>
        <taxon>Caudoviricetes</taxon>
        <taxon>Pantevenvirales</taxon>
        <taxon>Ackermannviridae</taxon>
    </lineage>
</organism>
<proteinExistence type="predicted"/>
<evidence type="ECO:0000313" key="1">
    <source>
        <dbReference type="EMBL" id="DAE92861.1"/>
    </source>
</evidence>
<accession>A0A8S5RU09</accession>
<protein>
    <submittedName>
        <fullName evidence="1">Uncharacterized protein</fullName>
    </submittedName>
</protein>
<dbReference type="EMBL" id="BK055796">
    <property type="protein sequence ID" value="DAE92861.1"/>
    <property type="molecule type" value="Genomic_DNA"/>
</dbReference>
<reference evidence="1" key="1">
    <citation type="journal article" date="2021" name="Proc. Natl. Acad. Sci. U.S.A.">
        <title>A Catalog of Tens of Thousands of Viruses from Human Metagenomes Reveals Hidden Associations with Chronic Diseases.</title>
        <authorList>
            <person name="Tisza M.J."/>
            <person name="Buck C.B."/>
        </authorList>
    </citation>
    <scope>NUCLEOTIDE SEQUENCE</scope>
    <source>
        <strain evidence="1">Cttzo28</strain>
    </source>
</reference>